<dbReference type="AlphaFoldDB" id="N8YIM7"/>
<evidence type="ECO:0000313" key="2">
    <source>
        <dbReference type="Proteomes" id="UP000013148"/>
    </source>
</evidence>
<protein>
    <submittedName>
        <fullName evidence="1">Uncharacterized protein</fullName>
    </submittedName>
</protein>
<dbReference type="HOGENOM" id="CLU_1599164_0_0_6"/>
<comment type="caution">
    <text evidence="1">The sequence shown here is derived from an EMBL/GenBank/DDBJ whole genome shotgun (WGS) entry which is preliminary data.</text>
</comment>
<dbReference type="EMBL" id="APPJ01000001">
    <property type="protein sequence ID" value="ENV19090.1"/>
    <property type="molecule type" value="Genomic_DNA"/>
</dbReference>
<proteinExistence type="predicted"/>
<dbReference type="RefSeq" id="WP_004816775.1">
    <property type="nucleotide sequence ID" value="NZ_KB849454.1"/>
</dbReference>
<dbReference type="PATRIC" id="fig|1217656.3.peg.184"/>
<dbReference type="Proteomes" id="UP000013148">
    <property type="component" value="Unassembled WGS sequence"/>
</dbReference>
<reference evidence="1 2" key="1">
    <citation type="submission" date="2013-02" db="EMBL/GenBank/DDBJ databases">
        <title>The Genome Sequence of Acinetobacter guillouiae NIPH 991.</title>
        <authorList>
            <consortium name="The Broad Institute Genome Sequencing Platform"/>
            <consortium name="The Broad Institute Genome Sequencing Center for Infectious Disease"/>
            <person name="Cerqueira G."/>
            <person name="Feldgarden M."/>
            <person name="Courvalin P."/>
            <person name="Perichon B."/>
            <person name="Grillot-Courvalin C."/>
            <person name="Clermont D."/>
            <person name="Rocha E."/>
            <person name="Yoon E.-J."/>
            <person name="Nemec A."/>
            <person name="Walker B."/>
            <person name="Young S.K."/>
            <person name="Zeng Q."/>
            <person name="Gargeya S."/>
            <person name="Fitzgerald M."/>
            <person name="Haas B."/>
            <person name="Abouelleil A."/>
            <person name="Alvarado L."/>
            <person name="Arachchi H.M."/>
            <person name="Berlin A.M."/>
            <person name="Chapman S.B."/>
            <person name="Dewar J."/>
            <person name="Goldberg J."/>
            <person name="Griggs A."/>
            <person name="Gujja S."/>
            <person name="Hansen M."/>
            <person name="Howarth C."/>
            <person name="Imamovic A."/>
            <person name="Larimer J."/>
            <person name="McCowan C."/>
            <person name="Murphy C."/>
            <person name="Neiman D."/>
            <person name="Pearson M."/>
            <person name="Priest M."/>
            <person name="Roberts A."/>
            <person name="Saif S."/>
            <person name="Shea T."/>
            <person name="Sisk P."/>
            <person name="Sykes S."/>
            <person name="Wortman J."/>
            <person name="Nusbaum C."/>
            <person name="Birren B."/>
        </authorList>
    </citation>
    <scope>NUCLEOTIDE SEQUENCE [LARGE SCALE GENOMIC DNA]</scope>
    <source>
        <strain evidence="1 2">NIPH 991</strain>
    </source>
</reference>
<accession>N8YIM7</accession>
<evidence type="ECO:0000313" key="1">
    <source>
        <dbReference type="EMBL" id="ENV19090.1"/>
    </source>
</evidence>
<organism evidence="1 2">
    <name type="scientific">Acinetobacter guillouiae NIPH 991</name>
    <dbReference type="NCBI Taxonomy" id="1217656"/>
    <lineage>
        <taxon>Bacteria</taxon>
        <taxon>Pseudomonadati</taxon>
        <taxon>Pseudomonadota</taxon>
        <taxon>Gammaproteobacteria</taxon>
        <taxon>Moraxellales</taxon>
        <taxon>Moraxellaceae</taxon>
        <taxon>Acinetobacter</taxon>
    </lineage>
</organism>
<sequence>MIDNTIMLINEITRVGETEKWNSSLFFEGALKVHVLKDGTLTDRGVYVLSKNKFGYPATIKVLNLNDKEKKYKFVFSPSNQPVFKKPIKADVKLLKENNIFFKYSELVEKDSAIYSSPYSPNTLYKHIFVNQKNNSIIYEFYSSKNEIESQINYVRLVVLFGGGNK</sequence>
<gene>
    <name evidence="1" type="ORF">F964_00185</name>
</gene>
<keyword evidence="2" id="KW-1185">Reference proteome</keyword>
<name>N8YIM7_ACIGI</name>